<evidence type="ECO:0000259" key="5">
    <source>
        <dbReference type="Pfam" id="PF03364"/>
    </source>
</evidence>
<dbReference type="STRING" id="1684307.A0A316UDL2"/>
<protein>
    <recommendedName>
        <fullName evidence="5">Coenzyme Q-binding protein COQ10 START domain-containing protein</fullName>
    </recommendedName>
</protein>
<keyword evidence="7" id="KW-1185">Reference proteome</keyword>
<evidence type="ECO:0000313" key="6">
    <source>
        <dbReference type="EMBL" id="PWN22978.1"/>
    </source>
</evidence>
<dbReference type="GO" id="GO:0045333">
    <property type="term" value="P:cellular respiration"/>
    <property type="evidence" value="ECO:0007669"/>
    <property type="project" value="InterPro"/>
</dbReference>
<gene>
    <name evidence="6" type="ORF">BCV69DRAFT_103874</name>
</gene>
<dbReference type="InterPro" id="IPR044996">
    <property type="entry name" value="COQ10-like"/>
</dbReference>
<dbReference type="SUPFAM" id="SSF55961">
    <property type="entry name" value="Bet v1-like"/>
    <property type="match status" value="1"/>
</dbReference>
<accession>A0A316UDL2</accession>
<dbReference type="PANTHER" id="PTHR12901">
    <property type="entry name" value="SPERM PROTEIN HOMOLOG"/>
    <property type="match status" value="1"/>
</dbReference>
<dbReference type="RefSeq" id="XP_025350138.1">
    <property type="nucleotide sequence ID" value="XM_025489028.1"/>
</dbReference>
<sequence length="237" mass="25761">MASGSLAFCRTPLRRALTSSPAPRLTPPANEPRNHQQARTFFSLKDIAKLAGEVQGQGANAGSRPGSGQAAGVTEYKDSKVLRYSSSELYKIVSDVNSYSSFLPFCAGSTIKGPAPPLEGDALATSDKVTSRPDHRVLADLTVGFKSFKETYTSVVEMKENEWVAATALPHPLFQHLSTRWTFHPLPDGSSTRIDFSLDYAFSSPIYSALAGGIFKELSTKMMNAFEERAVEVYGQK</sequence>
<dbReference type="EMBL" id="KZ819322">
    <property type="protein sequence ID" value="PWN22978.1"/>
    <property type="molecule type" value="Genomic_DNA"/>
</dbReference>
<evidence type="ECO:0000256" key="1">
    <source>
        <dbReference type="ARBA" id="ARBA00006885"/>
    </source>
</evidence>
<name>A0A316UDL2_9BASI</name>
<dbReference type="GO" id="GO:0005739">
    <property type="term" value="C:mitochondrion"/>
    <property type="evidence" value="ECO:0007669"/>
    <property type="project" value="TreeGrafter"/>
</dbReference>
<organism evidence="6 7">
    <name type="scientific">Pseudomicrostroma glucosiphilum</name>
    <dbReference type="NCBI Taxonomy" id="1684307"/>
    <lineage>
        <taxon>Eukaryota</taxon>
        <taxon>Fungi</taxon>
        <taxon>Dikarya</taxon>
        <taxon>Basidiomycota</taxon>
        <taxon>Ustilaginomycotina</taxon>
        <taxon>Exobasidiomycetes</taxon>
        <taxon>Microstromatales</taxon>
        <taxon>Microstromatales incertae sedis</taxon>
        <taxon>Pseudomicrostroma</taxon>
    </lineage>
</organism>
<dbReference type="PANTHER" id="PTHR12901:SF10">
    <property type="entry name" value="COENZYME Q-BINDING PROTEIN COQ10, MITOCHONDRIAL"/>
    <property type="match status" value="1"/>
</dbReference>
<dbReference type="Pfam" id="PF03364">
    <property type="entry name" value="Polyketide_cyc"/>
    <property type="match status" value="1"/>
</dbReference>
<comment type="similarity">
    <text evidence="1">Belongs to the COQ10 family.</text>
</comment>
<proteinExistence type="inferred from homology"/>
<dbReference type="Gene3D" id="3.30.530.20">
    <property type="match status" value="1"/>
</dbReference>
<dbReference type="GO" id="GO:0048039">
    <property type="term" value="F:ubiquinone binding"/>
    <property type="evidence" value="ECO:0007669"/>
    <property type="project" value="InterPro"/>
</dbReference>
<dbReference type="AlphaFoldDB" id="A0A316UDL2"/>
<evidence type="ECO:0000256" key="4">
    <source>
        <dbReference type="SAM" id="MobiDB-lite"/>
    </source>
</evidence>
<reference evidence="6 7" key="1">
    <citation type="journal article" date="2018" name="Mol. Biol. Evol.">
        <title>Broad Genomic Sampling Reveals a Smut Pathogenic Ancestry of the Fungal Clade Ustilaginomycotina.</title>
        <authorList>
            <person name="Kijpornyongpan T."/>
            <person name="Mondo S.J."/>
            <person name="Barry K."/>
            <person name="Sandor L."/>
            <person name="Lee J."/>
            <person name="Lipzen A."/>
            <person name="Pangilinan J."/>
            <person name="LaButti K."/>
            <person name="Hainaut M."/>
            <person name="Henrissat B."/>
            <person name="Grigoriev I.V."/>
            <person name="Spatafora J.W."/>
            <person name="Aime M.C."/>
        </authorList>
    </citation>
    <scope>NUCLEOTIDE SEQUENCE [LARGE SCALE GENOMIC DNA]</scope>
    <source>
        <strain evidence="6 7">MCA 4718</strain>
    </source>
</reference>
<dbReference type="Proteomes" id="UP000245942">
    <property type="component" value="Unassembled WGS sequence"/>
</dbReference>
<evidence type="ECO:0000256" key="2">
    <source>
        <dbReference type="ARBA" id="ARBA00011814"/>
    </source>
</evidence>
<evidence type="ECO:0000313" key="7">
    <source>
        <dbReference type="Proteomes" id="UP000245942"/>
    </source>
</evidence>
<comment type="function">
    <text evidence="3">Required for the function of coenzyme Q in the respiratory chain. May serve as a chaperone or may be involved in the transport of Q6 from its site of synthesis to the catalytic sites of the respiratory complexes.</text>
</comment>
<dbReference type="GeneID" id="37010762"/>
<dbReference type="InterPro" id="IPR023393">
    <property type="entry name" value="START-like_dom_sf"/>
</dbReference>
<dbReference type="InterPro" id="IPR005031">
    <property type="entry name" value="COQ10_START"/>
</dbReference>
<feature type="region of interest" description="Disordered" evidence="4">
    <location>
        <begin position="17"/>
        <end position="36"/>
    </location>
</feature>
<dbReference type="CDD" id="cd07813">
    <property type="entry name" value="COQ10p_like"/>
    <property type="match status" value="1"/>
</dbReference>
<comment type="subunit">
    <text evidence="2">Interacts with coenzyme Q.</text>
</comment>
<evidence type="ECO:0000256" key="3">
    <source>
        <dbReference type="ARBA" id="ARBA00024947"/>
    </source>
</evidence>
<feature type="domain" description="Coenzyme Q-binding protein COQ10 START" evidence="5">
    <location>
        <begin position="84"/>
        <end position="227"/>
    </location>
</feature>
<dbReference type="OrthoDB" id="292693at2759"/>